<organism evidence="2 3">
    <name type="scientific">Tropilaelaps mercedesae</name>
    <dbReference type="NCBI Taxonomy" id="418985"/>
    <lineage>
        <taxon>Eukaryota</taxon>
        <taxon>Metazoa</taxon>
        <taxon>Ecdysozoa</taxon>
        <taxon>Arthropoda</taxon>
        <taxon>Chelicerata</taxon>
        <taxon>Arachnida</taxon>
        <taxon>Acari</taxon>
        <taxon>Parasitiformes</taxon>
        <taxon>Mesostigmata</taxon>
        <taxon>Gamasina</taxon>
        <taxon>Dermanyssoidea</taxon>
        <taxon>Laelapidae</taxon>
        <taxon>Tropilaelaps</taxon>
    </lineage>
</organism>
<dbReference type="AlphaFoldDB" id="A0A1V9XT50"/>
<gene>
    <name evidence="2" type="ORF">BIW11_07641</name>
</gene>
<evidence type="ECO:0000256" key="1">
    <source>
        <dbReference type="SAM" id="MobiDB-lite"/>
    </source>
</evidence>
<reference evidence="2 3" key="1">
    <citation type="journal article" date="2017" name="Gigascience">
        <title>Draft genome of the honey bee ectoparasitic mite, Tropilaelaps mercedesae, is shaped by the parasitic life history.</title>
        <authorList>
            <person name="Dong X."/>
            <person name="Armstrong S.D."/>
            <person name="Xia D."/>
            <person name="Makepeace B.L."/>
            <person name="Darby A.C."/>
            <person name="Kadowaki T."/>
        </authorList>
    </citation>
    <scope>NUCLEOTIDE SEQUENCE [LARGE SCALE GENOMIC DNA]</scope>
    <source>
        <strain evidence="2">Wuxi-XJTLU</strain>
    </source>
</reference>
<feature type="region of interest" description="Disordered" evidence="1">
    <location>
        <begin position="43"/>
        <end position="64"/>
    </location>
</feature>
<accession>A0A1V9XT50</accession>
<sequence length="108" mass="11937">MALLSTIFVVATGHALGAIGASGFGAGLLAGAAYQHHKKHYHRHELLHKKDNAERKEEKKSETKYHLHSYDVGLPPYAFVSLLRDDPHHVLGSSLKHGVVITHRGSQW</sequence>
<name>A0A1V9XT50_9ACAR</name>
<dbReference type="InParanoid" id="A0A1V9XT50"/>
<feature type="compositionally biased region" description="Basic and acidic residues" evidence="1">
    <location>
        <begin position="48"/>
        <end position="64"/>
    </location>
</feature>
<dbReference type="Proteomes" id="UP000192247">
    <property type="component" value="Unassembled WGS sequence"/>
</dbReference>
<proteinExistence type="predicted"/>
<evidence type="ECO:0000313" key="3">
    <source>
        <dbReference type="Proteomes" id="UP000192247"/>
    </source>
</evidence>
<dbReference type="EMBL" id="MNPL01004568">
    <property type="protein sequence ID" value="OQR76659.1"/>
    <property type="molecule type" value="Genomic_DNA"/>
</dbReference>
<protein>
    <submittedName>
        <fullName evidence="2">Uncharacterized protein</fullName>
    </submittedName>
</protein>
<comment type="caution">
    <text evidence="2">The sequence shown here is derived from an EMBL/GenBank/DDBJ whole genome shotgun (WGS) entry which is preliminary data.</text>
</comment>
<evidence type="ECO:0000313" key="2">
    <source>
        <dbReference type="EMBL" id="OQR76659.1"/>
    </source>
</evidence>
<keyword evidence="3" id="KW-1185">Reference proteome</keyword>